<name>A0A077LYJ1_9MICO</name>
<dbReference type="STRING" id="1194083.BN12_160010"/>
<sequence length="132" mass="14131">MRALRIYGTLGKFTWRMLATVLGGQAVVIFFGALVARALADAGGDETSSTLLWIGSGLAVLALLAAALMRRPFGVTLGWLVQIATFAATFWVRSMFVVGLIFGGLWILCLVQGDRIDREQAAREGATAGRRA</sequence>
<protein>
    <recommendedName>
        <fullName evidence="4">DUF4233 domain-containing protein</fullName>
    </recommendedName>
</protein>
<dbReference type="InterPro" id="IPR025327">
    <property type="entry name" value="DUF4233"/>
</dbReference>
<comment type="caution">
    <text evidence="2">The sequence shown here is derived from an EMBL/GenBank/DDBJ whole genome shotgun (WGS) entry which is preliminary data.</text>
</comment>
<feature type="transmembrane region" description="Helical" evidence="1">
    <location>
        <begin position="90"/>
        <end position="111"/>
    </location>
</feature>
<gene>
    <name evidence="2" type="ORF">BN12_160010</name>
</gene>
<evidence type="ECO:0008006" key="4">
    <source>
        <dbReference type="Google" id="ProtNLM"/>
    </source>
</evidence>
<reference evidence="2 3" key="1">
    <citation type="journal article" date="2013" name="ISME J.">
        <title>A metabolic model for members of the genus Tetrasphaera involved in enhanced biological phosphorus removal.</title>
        <authorList>
            <person name="Kristiansen R."/>
            <person name="Nguyen H.T.T."/>
            <person name="Saunders A.M."/>
            <person name="Nielsen J.L."/>
            <person name="Wimmer R."/>
            <person name="Le V.Q."/>
            <person name="McIlroy S.J."/>
            <person name="Petrovski S."/>
            <person name="Seviour R.J."/>
            <person name="Calteau A."/>
            <person name="Nielsen K.L."/>
            <person name="Nielsen P.H."/>
        </authorList>
    </citation>
    <scope>NUCLEOTIDE SEQUENCE [LARGE SCALE GENOMIC DNA]</scope>
    <source>
        <strain evidence="2 3">T1-X7</strain>
    </source>
</reference>
<evidence type="ECO:0000313" key="2">
    <source>
        <dbReference type="EMBL" id="CCH77035.1"/>
    </source>
</evidence>
<dbReference type="Pfam" id="PF14017">
    <property type="entry name" value="DUF4233"/>
    <property type="match status" value="1"/>
</dbReference>
<evidence type="ECO:0000313" key="3">
    <source>
        <dbReference type="Proteomes" id="UP000035721"/>
    </source>
</evidence>
<feature type="transmembrane region" description="Helical" evidence="1">
    <location>
        <begin position="51"/>
        <end position="70"/>
    </location>
</feature>
<dbReference type="Proteomes" id="UP000035721">
    <property type="component" value="Unassembled WGS sequence"/>
</dbReference>
<dbReference type="EMBL" id="CAJB01000068">
    <property type="protein sequence ID" value="CCH77035.1"/>
    <property type="molecule type" value="Genomic_DNA"/>
</dbReference>
<keyword evidence="1" id="KW-1133">Transmembrane helix</keyword>
<keyword evidence="1" id="KW-0472">Membrane</keyword>
<evidence type="ECO:0000256" key="1">
    <source>
        <dbReference type="SAM" id="Phobius"/>
    </source>
</evidence>
<organism evidence="2 3">
    <name type="scientific">Nostocoides japonicum T1-X7</name>
    <dbReference type="NCBI Taxonomy" id="1194083"/>
    <lineage>
        <taxon>Bacteria</taxon>
        <taxon>Bacillati</taxon>
        <taxon>Actinomycetota</taxon>
        <taxon>Actinomycetes</taxon>
        <taxon>Micrococcales</taxon>
        <taxon>Intrasporangiaceae</taxon>
        <taxon>Nostocoides</taxon>
    </lineage>
</organism>
<dbReference type="RefSeq" id="WP_235432287.1">
    <property type="nucleotide sequence ID" value="NZ_HF570958.1"/>
</dbReference>
<dbReference type="AlphaFoldDB" id="A0A077LYJ1"/>
<keyword evidence="3" id="KW-1185">Reference proteome</keyword>
<feature type="transmembrane region" description="Helical" evidence="1">
    <location>
        <begin position="17"/>
        <end position="39"/>
    </location>
</feature>
<keyword evidence="1" id="KW-0812">Transmembrane</keyword>
<accession>A0A077LYJ1</accession>
<proteinExistence type="predicted"/>